<dbReference type="RefSeq" id="XP_007753918.1">
    <property type="nucleotide sequence ID" value="XM_007755728.1"/>
</dbReference>
<feature type="compositionally biased region" description="Acidic residues" evidence="5">
    <location>
        <begin position="231"/>
        <end position="263"/>
    </location>
</feature>
<dbReference type="STRING" id="1182544.W9WL94"/>
<organism evidence="7 8">
    <name type="scientific">Cladophialophora yegresii CBS 114405</name>
    <dbReference type="NCBI Taxonomy" id="1182544"/>
    <lineage>
        <taxon>Eukaryota</taxon>
        <taxon>Fungi</taxon>
        <taxon>Dikarya</taxon>
        <taxon>Ascomycota</taxon>
        <taxon>Pezizomycotina</taxon>
        <taxon>Eurotiomycetes</taxon>
        <taxon>Chaetothyriomycetidae</taxon>
        <taxon>Chaetothyriales</taxon>
        <taxon>Herpotrichiellaceae</taxon>
        <taxon>Cladophialophora</taxon>
    </lineage>
</organism>
<feature type="compositionally biased region" description="Acidic residues" evidence="5">
    <location>
        <begin position="393"/>
        <end position="403"/>
    </location>
</feature>
<dbReference type="InterPro" id="IPR013083">
    <property type="entry name" value="Znf_RING/FYVE/PHD"/>
</dbReference>
<feature type="compositionally biased region" description="Gly residues" evidence="5">
    <location>
        <begin position="515"/>
        <end position="524"/>
    </location>
</feature>
<dbReference type="GO" id="GO:0008270">
    <property type="term" value="F:zinc ion binding"/>
    <property type="evidence" value="ECO:0007669"/>
    <property type="project" value="UniProtKB-KW"/>
</dbReference>
<feature type="compositionally biased region" description="Basic and acidic residues" evidence="5">
    <location>
        <begin position="220"/>
        <end position="230"/>
    </location>
</feature>
<keyword evidence="3" id="KW-0862">Zinc</keyword>
<evidence type="ECO:0000313" key="7">
    <source>
        <dbReference type="EMBL" id="EXJ65351.1"/>
    </source>
</evidence>
<feature type="region of interest" description="Disordered" evidence="5">
    <location>
        <begin position="178"/>
        <end position="201"/>
    </location>
</feature>
<dbReference type="Pfam" id="PF00097">
    <property type="entry name" value="zf-C3HC4"/>
    <property type="match status" value="1"/>
</dbReference>
<reference evidence="7 8" key="1">
    <citation type="submission" date="2013-03" db="EMBL/GenBank/DDBJ databases">
        <title>The Genome Sequence of Cladophialophora yegresii CBS 114405.</title>
        <authorList>
            <consortium name="The Broad Institute Genomics Platform"/>
            <person name="Cuomo C."/>
            <person name="de Hoog S."/>
            <person name="Gorbushina A."/>
            <person name="Walker B."/>
            <person name="Young S.K."/>
            <person name="Zeng Q."/>
            <person name="Gargeya S."/>
            <person name="Fitzgerald M."/>
            <person name="Haas B."/>
            <person name="Abouelleil A."/>
            <person name="Allen A.W."/>
            <person name="Alvarado L."/>
            <person name="Arachchi H.M."/>
            <person name="Berlin A.M."/>
            <person name="Chapman S.B."/>
            <person name="Gainer-Dewar J."/>
            <person name="Goldberg J."/>
            <person name="Griggs A."/>
            <person name="Gujja S."/>
            <person name="Hansen M."/>
            <person name="Howarth C."/>
            <person name="Imamovic A."/>
            <person name="Ireland A."/>
            <person name="Larimer J."/>
            <person name="McCowan C."/>
            <person name="Murphy C."/>
            <person name="Pearson M."/>
            <person name="Poon T.W."/>
            <person name="Priest M."/>
            <person name="Roberts A."/>
            <person name="Saif S."/>
            <person name="Shea T."/>
            <person name="Sisk P."/>
            <person name="Sykes S."/>
            <person name="Wortman J."/>
            <person name="Nusbaum C."/>
            <person name="Birren B."/>
        </authorList>
    </citation>
    <scope>NUCLEOTIDE SEQUENCE [LARGE SCALE GENOMIC DNA]</scope>
    <source>
        <strain evidence="7 8">CBS 114405</strain>
    </source>
</reference>
<name>W9WL94_9EURO</name>
<proteinExistence type="predicted"/>
<dbReference type="GO" id="GO:0097505">
    <property type="term" value="C:Rad6-Rad18 complex"/>
    <property type="evidence" value="ECO:0007669"/>
    <property type="project" value="TreeGrafter"/>
</dbReference>
<accession>W9WL94</accession>
<dbReference type="HOGENOM" id="CLU_029627_0_0_1"/>
<dbReference type="eggNOG" id="KOG2177">
    <property type="taxonomic scope" value="Eukaryota"/>
</dbReference>
<dbReference type="SMART" id="SM00184">
    <property type="entry name" value="RING"/>
    <property type="match status" value="1"/>
</dbReference>
<keyword evidence="1" id="KW-0479">Metal-binding</keyword>
<dbReference type="InterPro" id="IPR039577">
    <property type="entry name" value="Rad18"/>
</dbReference>
<feature type="domain" description="RING-type" evidence="6">
    <location>
        <begin position="23"/>
        <end position="67"/>
    </location>
</feature>
<feature type="compositionally biased region" description="Polar residues" evidence="5">
    <location>
        <begin position="314"/>
        <end position="331"/>
    </location>
</feature>
<evidence type="ECO:0000256" key="3">
    <source>
        <dbReference type="ARBA" id="ARBA00022833"/>
    </source>
</evidence>
<sequence length="524" mass="58807">MAAPDLLATFQKHIEDMRNLSLCKICIKPFYEPFILPCGHTYCYSCLASWFGGATGRRSKSTCPDCRANVRVEPSPNYLLRDLVHMFIGRAELLPEDETVQEHQTAKEEEAVLLAADRAGPGLFKGVFLGLGSARGPRNWRSGILDPEDNVWRCPECHWELEDGGCSRCGFHQFDVAGSDSDSDVDESIDLDESEMDDEGSEIDHEFGTTMGEHAFHIHFPDTSIRRHPVDEEEEEYSDEDDDMDGFIDNEVEEGDSDSDADTESTMTIYNRQLRNQQDNDHPSVSSGVSHEGDPVRPSPYDPYYYPYLESDAHSTVHTSQSTNGDQSDAATNYDEMTEASDVETTPAQPAQPARRLGARRVVLSSDDEDEDEPRGDGSGTADHSAEDRQEDHEDEHDLENEVDSLASVRSRIGRRARNVANSNSDDDDDDDEERPNSDSEDSDDSIRPPQSSSQRRQHLNKQRARRGDHMVVGGHAPINPPRQLYPHRQQSHRGRGNSNRYQPYQRPFGRRIPVGGGNSRLPT</sequence>
<evidence type="ECO:0000256" key="1">
    <source>
        <dbReference type="ARBA" id="ARBA00022723"/>
    </source>
</evidence>
<dbReference type="AlphaFoldDB" id="W9WL94"/>
<evidence type="ECO:0000313" key="8">
    <source>
        <dbReference type="Proteomes" id="UP000019473"/>
    </source>
</evidence>
<feature type="region of interest" description="Disordered" evidence="5">
    <location>
        <begin position="220"/>
        <end position="524"/>
    </location>
</feature>
<feature type="compositionally biased region" description="Polar residues" evidence="5">
    <location>
        <begin position="264"/>
        <end position="289"/>
    </location>
</feature>
<dbReference type="InterPro" id="IPR018957">
    <property type="entry name" value="Znf_C3HC4_RING-type"/>
</dbReference>
<dbReference type="GO" id="GO:0061630">
    <property type="term" value="F:ubiquitin protein ligase activity"/>
    <property type="evidence" value="ECO:0007669"/>
    <property type="project" value="InterPro"/>
</dbReference>
<dbReference type="Proteomes" id="UP000019473">
    <property type="component" value="Unassembled WGS sequence"/>
</dbReference>
<dbReference type="SUPFAM" id="SSF57850">
    <property type="entry name" value="RING/U-box"/>
    <property type="match status" value="1"/>
</dbReference>
<keyword evidence="2 4" id="KW-0863">Zinc-finger</keyword>
<dbReference type="PROSITE" id="PS00518">
    <property type="entry name" value="ZF_RING_1"/>
    <property type="match status" value="1"/>
</dbReference>
<dbReference type="InterPro" id="IPR017907">
    <property type="entry name" value="Znf_RING_CS"/>
</dbReference>
<dbReference type="PANTHER" id="PTHR14134:SF2">
    <property type="entry name" value="E3 UBIQUITIN-PROTEIN LIGASE RAD18"/>
    <property type="match status" value="1"/>
</dbReference>
<dbReference type="GO" id="GO:0003697">
    <property type="term" value="F:single-stranded DNA binding"/>
    <property type="evidence" value="ECO:0007669"/>
    <property type="project" value="InterPro"/>
</dbReference>
<dbReference type="PROSITE" id="PS50089">
    <property type="entry name" value="ZF_RING_2"/>
    <property type="match status" value="1"/>
</dbReference>
<keyword evidence="8" id="KW-1185">Reference proteome</keyword>
<dbReference type="GO" id="GO:0006513">
    <property type="term" value="P:protein monoubiquitination"/>
    <property type="evidence" value="ECO:0007669"/>
    <property type="project" value="InterPro"/>
</dbReference>
<evidence type="ECO:0000256" key="5">
    <source>
        <dbReference type="SAM" id="MobiDB-lite"/>
    </source>
</evidence>
<feature type="compositionally biased region" description="Basic residues" evidence="5">
    <location>
        <begin position="456"/>
        <end position="467"/>
    </location>
</feature>
<evidence type="ECO:0000256" key="4">
    <source>
        <dbReference type="PROSITE-ProRule" id="PRU00175"/>
    </source>
</evidence>
<dbReference type="OrthoDB" id="6105938at2759"/>
<protein>
    <recommendedName>
        <fullName evidence="6">RING-type domain-containing protein</fullName>
    </recommendedName>
</protein>
<evidence type="ECO:0000256" key="2">
    <source>
        <dbReference type="ARBA" id="ARBA00022771"/>
    </source>
</evidence>
<dbReference type="InterPro" id="IPR001841">
    <property type="entry name" value="Znf_RING"/>
</dbReference>
<evidence type="ECO:0000259" key="6">
    <source>
        <dbReference type="PROSITE" id="PS50089"/>
    </source>
</evidence>
<feature type="compositionally biased region" description="Acidic residues" evidence="5">
    <location>
        <begin position="425"/>
        <end position="444"/>
    </location>
</feature>
<dbReference type="VEuPathDB" id="FungiDB:A1O7_01692"/>
<feature type="compositionally biased region" description="Acidic residues" evidence="5">
    <location>
        <begin position="181"/>
        <end position="201"/>
    </location>
</feature>
<comment type="caution">
    <text evidence="7">The sequence shown here is derived from an EMBL/GenBank/DDBJ whole genome shotgun (WGS) entry which is preliminary data.</text>
</comment>
<gene>
    <name evidence="7" type="ORF">A1O7_01692</name>
</gene>
<dbReference type="PANTHER" id="PTHR14134">
    <property type="entry name" value="E3 UBIQUITIN-PROTEIN LIGASE RAD18"/>
    <property type="match status" value="1"/>
</dbReference>
<dbReference type="EMBL" id="AMGW01000001">
    <property type="protein sequence ID" value="EXJ65351.1"/>
    <property type="molecule type" value="Genomic_DNA"/>
</dbReference>
<dbReference type="GO" id="GO:0006301">
    <property type="term" value="P:DNA damage tolerance"/>
    <property type="evidence" value="ECO:0007669"/>
    <property type="project" value="InterPro"/>
</dbReference>
<dbReference type="Gene3D" id="3.30.40.10">
    <property type="entry name" value="Zinc/RING finger domain, C3HC4 (zinc finger)"/>
    <property type="match status" value="1"/>
</dbReference>
<dbReference type="GO" id="GO:0005634">
    <property type="term" value="C:nucleus"/>
    <property type="evidence" value="ECO:0007669"/>
    <property type="project" value="TreeGrafter"/>
</dbReference>
<dbReference type="GeneID" id="19176303"/>